<comment type="caution">
    <text evidence="2">The sequence shown here is derived from an EMBL/GenBank/DDBJ whole genome shotgun (WGS) entry which is preliminary data.</text>
</comment>
<dbReference type="EMBL" id="QKYV01000006">
    <property type="protein sequence ID" value="PZW39214.1"/>
    <property type="molecule type" value="Genomic_DNA"/>
</dbReference>
<name>A0A2W7HXK4_9FLAO</name>
<evidence type="ECO:0000313" key="2">
    <source>
        <dbReference type="EMBL" id="PZW39214.1"/>
    </source>
</evidence>
<feature type="domain" description="DUF2147" evidence="1">
    <location>
        <begin position="24"/>
        <end position="130"/>
    </location>
</feature>
<dbReference type="PANTHER" id="PTHR36919:SF3">
    <property type="entry name" value="BLL5882 PROTEIN"/>
    <property type="match status" value="1"/>
</dbReference>
<accession>A0A2W7HXK4</accession>
<evidence type="ECO:0000259" key="1">
    <source>
        <dbReference type="Pfam" id="PF09917"/>
    </source>
</evidence>
<gene>
    <name evidence="2" type="ORF">LX95_02356</name>
</gene>
<organism evidence="2 3">
    <name type="scientific">Mesonia algae</name>
    <dbReference type="NCBI Taxonomy" id="213248"/>
    <lineage>
        <taxon>Bacteria</taxon>
        <taxon>Pseudomonadati</taxon>
        <taxon>Bacteroidota</taxon>
        <taxon>Flavobacteriia</taxon>
        <taxon>Flavobacteriales</taxon>
        <taxon>Flavobacteriaceae</taxon>
        <taxon>Mesonia</taxon>
    </lineage>
</organism>
<dbReference type="AlphaFoldDB" id="A0A2W7HXK4"/>
<keyword evidence="3" id="KW-1185">Reference proteome</keyword>
<proteinExistence type="predicted"/>
<dbReference type="Proteomes" id="UP000249542">
    <property type="component" value="Unassembled WGS sequence"/>
</dbReference>
<protein>
    <submittedName>
        <fullName evidence="2">Uncharacterized protein DUF2147</fullName>
    </submittedName>
</protein>
<reference evidence="2 3" key="1">
    <citation type="submission" date="2018-06" db="EMBL/GenBank/DDBJ databases">
        <title>Genomic Encyclopedia of Archaeal and Bacterial Type Strains, Phase II (KMG-II): from individual species to whole genera.</title>
        <authorList>
            <person name="Goeker M."/>
        </authorList>
    </citation>
    <scope>NUCLEOTIDE SEQUENCE [LARGE SCALE GENOMIC DNA]</scope>
    <source>
        <strain evidence="2 3">DSM 15361</strain>
    </source>
</reference>
<dbReference type="Gene3D" id="2.40.128.520">
    <property type="match status" value="1"/>
</dbReference>
<evidence type="ECO:0000313" key="3">
    <source>
        <dbReference type="Proteomes" id="UP000249542"/>
    </source>
</evidence>
<dbReference type="RefSeq" id="WP_245924769.1">
    <property type="nucleotide sequence ID" value="NZ_QKYV01000006.1"/>
</dbReference>
<dbReference type="PANTHER" id="PTHR36919">
    <property type="entry name" value="BLR1215 PROTEIN"/>
    <property type="match status" value="1"/>
</dbReference>
<dbReference type="Pfam" id="PF09917">
    <property type="entry name" value="DUF2147"/>
    <property type="match status" value="1"/>
</dbReference>
<sequence>MKYILILFVCIASSQLAISQSVFGKWEILKESGEVRSIIEIYENDGIVNGKVIEILDEEKEDNLCVECEGEEKNKKILGLVLLKDFKKDQEKYVDGTILNPDDGKIYKSKIWVDEDNPNILNVRGYIGFFIKLWSGED</sequence>
<dbReference type="InterPro" id="IPR019223">
    <property type="entry name" value="DUF2147"/>
</dbReference>